<feature type="active site" description="Nucleophile" evidence="11">
    <location>
        <position position="21"/>
    </location>
</feature>
<evidence type="ECO:0000256" key="4">
    <source>
        <dbReference type="ARBA" id="ARBA00012640"/>
    </source>
</evidence>
<dbReference type="PANTHER" id="PTHR43344">
    <property type="entry name" value="PHOSPHOSERINE PHOSPHATASE"/>
    <property type="match status" value="1"/>
</dbReference>
<dbReference type="SUPFAM" id="SSF56784">
    <property type="entry name" value="HAD-like"/>
    <property type="match status" value="1"/>
</dbReference>
<keyword evidence="13" id="KW-1185">Reference proteome</keyword>
<evidence type="ECO:0000256" key="8">
    <source>
        <dbReference type="ARBA" id="ARBA00022842"/>
    </source>
</evidence>
<comment type="cofactor">
    <cofactor evidence="1">
        <name>Mg(2+)</name>
        <dbReference type="ChEBI" id="CHEBI:18420"/>
    </cofactor>
</comment>
<dbReference type="NCBIfam" id="TIGR01488">
    <property type="entry name" value="HAD-SF-IB"/>
    <property type="match status" value="1"/>
</dbReference>
<dbReference type="RefSeq" id="WP_316558598.1">
    <property type="nucleotide sequence ID" value="NZ_CP131059.1"/>
</dbReference>
<dbReference type="SFLD" id="SFLDG01137">
    <property type="entry name" value="C1.6.1:_Phosphoserine_Phosphat"/>
    <property type="match status" value="1"/>
</dbReference>
<evidence type="ECO:0000256" key="9">
    <source>
        <dbReference type="ARBA" id="ARBA00023299"/>
    </source>
</evidence>
<dbReference type="Pfam" id="PF12710">
    <property type="entry name" value="HAD"/>
    <property type="match status" value="1"/>
</dbReference>
<dbReference type="Gene3D" id="3.40.50.1000">
    <property type="entry name" value="HAD superfamily/HAD-like"/>
    <property type="match status" value="1"/>
</dbReference>
<dbReference type="InterPro" id="IPR004469">
    <property type="entry name" value="PSP"/>
</dbReference>
<reference evidence="12 13" key="1">
    <citation type="submission" date="2023-07" db="EMBL/GenBank/DDBJ databases">
        <title>Closed genoem sequence of Methanomicrococcus sp. Hf6.</title>
        <authorList>
            <person name="Poehlein A."/>
            <person name="Protasov E."/>
            <person name="Platt K."/>
            <person name="Reeh H."/>
            <person name="Daniel R."/>
            <person name="Brune A."/>
        </authorList>
    </citation>
    <scope>NUCLEOTIDE SEQUENCE [LARGE SCALE GENOMIC DNA]</scope>
    <source>
        <strain evidence="12 13">Hf6</strain>
    </source>
</reference>
<dbReference type="InterPro" id="IPR036412">
    <property type="entry name" value="HAD-like_sf"/>
</dbReference>
<dbReference type="InterPro" id="IPR023214">
    <property type="entry name" value="HAD_sf"/>
</dbReference>
<evidence type="ECO:0000256" key="10">
    <source>
        <dbReference type="ARBA" id="ARBA00031693"/>
    </source>
</evidence>
<dbReference type="GeneID" id="85195407"/>
<dbReference type="AlphaFoldDB" id="A0AA96V1Y8"/>
<dbReference type="GO" id="GO:0036424">
    <property type="term" value="F:L-phosphoserine phosphatase activity"/>
    <property type="evidence" value="ECO:0007669"/>
    <property type="project" value="InterPro"/>
</dbReference>
<evidence type="ECO:0000256" key="5">
    <source>
        <dbReference type="ARBA" id="ARBA00022605"/>
    </source>
</evidence>
<feature type="active site" description="Proton donor" evidence="11">
    <location>
        <position position="23"/>
    </location>
</feature>
<dbReference type="GO" id="GO:0006564">
    <property type="term" value="P:L-serine biosynthetic process"/>
    <property type="evidence" value="ECO:0007669"/>
    <property type="project" value="UniProtKB-KW"/>
</dbReference>
<keyword evidence="7 12" id="KW-0378">Hydrolase</keyword>
<name>A0AA96V1Y8_9EURY</name>
<dbReference type="GO" id="GO:0005737">
    <property type="term" value="C:cytoplasm"/>
    <property type="evidence" value="ECO:0007669"/>
    <property type="project" value="TreeGrafter"/>
</dbReference>
<evidence type="ECO:0000256" key="7">
    <source>
        <dbReference type="ARBA" id="ARBA00022801"/>
    </source>
</evidence>
<evidence type="ECO:0000256" key="11">
    <source>
        <dbReference type="PIRSR" id="PIRSR604469-1"/>
    </source>
</evidence>
<dbReference type="GO" id="GO:0000287">
    <property type="term" value="F:magnesium ion binding"/>
    <property type="evidence" value="ECO:0007669"/>
    <property type="project" value="TreeGrafter"/>
</dbReference>
<keyword evidence="6" id="KW-0479">Metal-binding</keyword>
<dbReference type="Proteomes" id="UP001302978">
    <property type="component" value="Chromosome"/>
</dbReference>
<dbReference type="SFLD" id="SFLDS00003">
    <property type="entry name" value="Haloacid_Dehalogenase"/>
    <property type="match status" value="1"/>
</dbReference>
<evidence type="ECO:0000256" key="3">
    <source>
        <dbReference type="ARBA" id="ARBA00009184"/>
    </source>
</evidence>
<keyword evidence="5" id="KW-0028">Amino-acid biosynthesis</keyword>
<dbReference type="NCBIfam" id="TIGR00338">
    <property type="entry name" value="serB"/>
    <property type="match status" value="1"/>
</dbReference>
<keyword evidence="9" id="KW-0718">Serine biosynthesis</keyword>
<evidence type="ECO:0000256" key="1">
    <source>
        <dbReference type="ARBA" id="ARBA00001946"/>
    </source>
</evidence>
<accession>A0AA96V1Y8</accession>
<organism evidence="12 13">
    <name type="scientific">Methanimicrococcus hongohii</name>
    <dbReference type="NCBI Taxonomy" id="3028295"/>
    <lineage>
        <taxon>Archaea</taxon>
        <taxon>Methanobacteriati</taxon>
        <taxon>Methanobacteriota</taxon>
        <taxon>Stenosarchaea group</taxon>
        <taxon>Methanomicrobia</taxon>
        <taxon>Methanosarcinales</taxon>
        <taxon>Methanosarcinaceae</taxon>
        <taxon>Methanimicrococcus</taxon>
    </lineage>
</organism>
<dbReference type="InterPro" id="IPR050582">
    <property type="entry name" value="HAD-like_SerB"/>
</dbReference>
<comment type="pathway">
    <text evidence="2">Amino-acid biosynthesis; L-serine biosynthesis; L-serine from 3-phospho-D-glycerate: step 3/3.</text>
</comment>
<evidence type="ECO:0000313" key="12">
    <source>
        <dbReference type="EMBL" id="WNY23568.1"/>
    </source>
</evidence>
<dbReference type="KEGG" id="mehf:MmiHf6_08770"/>
<comment type="similarity">
    <text evidence="3">Belongs to the HAD-like hydrolase superfamily. SerB family.</text>
</comment>
<evidence type="ECO:0000256" key="6">
    <source>
        <dbReference type="ARBA" id="ARBA00022723"/>
    </source>
</evidence>
<evidence type="ECO:0000256" key="2">
    <source>
        <dbReference type="ARBA" id="ARBA00005135"/>
    </source>
</evidence>
<protein>
    <recommendedName>
        <fullName evidence="4">phosphoserine phosphatase</fullName>
        <ecNumber evidence="4">3.1.3.3</ecNumber>
    </recommendedName>
    <alternativeName>
        <fullName evidence="10">O-phosphoserine phosphohydrolase</fullName>
    </alternativeName>
</protein>
<dbReference type="EC" id="3.1.3.3" evidence="4"/>
<dbReference type="EMBL" id="CP131059">
    <property type="protein sequence ID" value="WNY23568.1"/>
    <property type="molecule type" value="Genomic_DNA"/>
</dbReference>
<dbReference type="PANTHER" id="PTHR43344:SF2">
    <property type="entry name" value="PHOSPHOSERINE PHOSPHATASE"/>
    <property type="match status" value="1"/>
</dbReference>
<proteinExistence type="inferred from homology"/>
<evidence type="ECO:0000313" key="13">
    <source>
        <dbReference type="Proteomes" id="UP001302978"/>
    </source>
</evidence>
<dbReference type="SFLD" id="SFLDF00029">
    <property type="entry name" value="phosphoserine_phosphatase"/>
    <property type="match status" value="1"/>
</dbReference>
<keyword evidence="8" id="KW-0460">Magnesium</keyword>
<dbReference type="SFLD" id="SFLDG01129">
    <property type="entry name" value="C1.5:_HAD__Beta-PGM__Phosphata"/>
    <property type="match status" value="1"/>
</dbReference>
<sequence>MNFSHYSKNPANNSFKLFVFDMDSTLIDAEVIDELAKAAGTAEEVSKITEAAMNGEMDYTESFQMRVSYLKGLSYEKALAQADQIQLMPGAVELIQYIHDKGGKTAMITCGFSLAADWVKKELNLDYAYSNELIVKDGILTGEATGPLMVTNAKADVLDELIQKTGIPYEECLVVGDGANDICMFKKAGYSIAFNAKPRVCEQACTVVSDKDLRGVIPILESVAATPKS</sequence>
<dbReference type="SFLD" id="SFLDG01136">
    <property type="entry name" value="C1.6:_Phosphoserine_Phosphatas"/>
    <property type="match status" value="1"/>
</dbReference>
<gene>
    <name evidence="12" type="primary">serB2</name>
    <name evidence="12" type="ORF">MmiHf6_08770</name>
</gene>